<dbReference type="RefSeq" id="WP_224611944.1">
    <property type="nucleotide sequence ID" value="NZ_JAIQXV010000022.1"/>
</dbReference>
<proteinExistence type="predicted"/>
<evidence type="ECO:0000313" key="3">
    <source>
        <dbReference type="Proteomes" id="UP001596317"/>
    </source>
</evidence>
<keyword evidence="3" id="KW-1185">Reference proteome</keyword>
<evidence type="ECO:0000313" key="2">
    <source>
        <dbReference type="EMBL" id="MFC6663144.1"/>
    </source>
</evidence>
<comment type="caution">
    <text evidence="2">The sequence shown here is derived from an EMBL/GenBank/DDBJ whole genome shotgun (WGS) entry which is preliminary data.</text>
</comment>
<accession>A0ABW1ZQB7</accession>
<protein>
    <submittedName>
        <fullName evidence="2">Uncharacterized protein</fullName>
    </submittedName>
</protein>
<reference evidence="3" key="1">
    <citation type="journal article" date="2019" name="Int. J. Syst. Evol. Microbiol.">
        <title>The Global Catalogue of Microorganisms (GCM) 10K type strain sequencing project: providing services to taxonomists for standard genome sequencing and annotation.</title>
        <authorList>
            <consortium name="The Broad Institute Genomics Platform"/>
            <consortium name="The Broad Institute Genome Sequencing Center for Infectious Disease"/>
            <person name="Wu L."/>
            <person name="Ma J."/>
        </authorList>
    </citation>
    <scope>NUCLEOTIDE SEQUENCE [LARGE SCALE GENOMIC DNA]</scope>
    <source>
        <strain evidence="3">CCUG 63830</strain>
    </source>
</reference>
<dbReference type="EMBL" id="JBHSWB010000002">
    <property type="protein sequence ID" value="MFC6663144.1"/>
    <property type="molecule type" value="Genomic_DNA"/>
</dbReference>
<evidence type="ECO:0000256" key="1">
    <source>
        <dbReference type="SAM" id="MobiDB-lite"/>
    </source>
</evidence>
<dbReference type="Proteomes" id="UP001596317">
    <property type="component" value="Unassembled WGS sequence"/>
</dbReference>
<gene>
    <name evidence="2" type="ORF">ACFP90_24170</name>
</gene>
<name>A0ABW1ZQB7_9DEIO</name>
<organism evidence="2 3">
    <name type="scientific">Deinococcus multiflagellatus</name>
    <dbReference type="NCBI Taxonomy" id="1656887"/>
    <lineage>
        <taxon>Bacteria</taxon>
        <taxon>Thermotogati</taxon>
        <taxon>Deinococcota</taxon>
        <taxon>Deinococci</taxon>
        <taxon>Deinococcales</taxon>
        <taxon>Deinococcaceae</taxon>
        <taxon>Deinococcus</taxon>
    </lineage>
</organism>
<sequence length="116" mass="12098">MKRLELQQLDGTPAPATDFGSVPPGTTTPTRQLRLVNTGDEPVPGLRLRVLQDGAVPGTYLVTANGLALGDAWTAPLADAPLLPGQAVLISEAWTTPAGTTTTGADHGRLIISYQR</sequence>
<feature type="region of interest" description="Disordered" evidence="1">
    <location>
        <begin position="1"/>
        <end position="39"/>
    </location>
</feature>